<organism evidence="5 6">
    <name type="scientific">Bradyrhizobium brasilense</name>
    <dbReference type="NCBI Taxonomy" id="1419277"/>
    <lineage>
        <taxon>Bacteria</taxon>
        <taxon>Pseudomonadati</taxon>
        <taxon>Pseudomonadota</taxon>
        <taxon>Alphaproteobacteria</taxon>
        <taxon>Hyphomicrobiales</taxon>
        <taxon>Nitrobacteraceae</taxon>
        <taxon>Bradyrhizobium</taxon>
    </lineage>
</organism>
<evidence type="ECO:0000256" key="2">
    <source>
        <dbReference type="ARBA" id="ARBA00023125"/>
    </source>
</evidence>
<protein>
    <submittedName>
        <fullName evidence="5">DNA-binding transcriptional regulator, ArsR family</fullName>
    </submittedName>
</protein>
<dbReference type="CDD" id="cd00090">
    <property type="entry name" value="HTH_ARSR"/>
    <property type="match status" value="1"/>
</dbReference>
<evidence type="ECO:0000259" key="4">
    <source>
        <dbReference type="PROSITE" id="PS50987"/>
    </source>
</evidence>
<dbReference type="AlphaFoldDB" id="A0A1G6JN45"/>
<name>A0A1G6JN45_9BRAD</name>
<evidence type="ECO:0000313" key="5">
    <source>
        <dbReference type="EMBL" id="SDC20154.1"/>
    </source>
</evidence>
<evidence type="ECO:0000256" key="3">
    <source>
        <dbReference type="ARBA" id="ARBA00023163"/>
    </source>
</evidence>
<dbReference type="GO" id="GO:0003677">
    <property type="term" value="F:DNA binding"/>
    <property type="evidence" value="ECO:0007669"/>
    <property type="project" value="UniProtKB-KW"/>
</dbReference>
<dbReference type="InterPro" id="IPR036388">
    <property type="entry name" value="WH-like_DNA-bd_sf"/>
</dbReference>
<dbReference type="PANTHER" id="PTHR43132:SF2">
    <property type="entry name" value="ARSENICAL RESISTANCE OPERON REPRESSOR ARSR-RELATED"/>
    <property type="match status" value="1"/>
</dbReference>
<keyword evidence="3" id="KW-0804">Transcription</keyword>
<dbReference type="NCBIfam" id="NF033788">
    <property type="entry name" value="HTH_metalloreg"/>
    <property type="match status" value="1"/>
</dbReference>
<dbReference type="SUPFAM" id="SSF46785">
    <property type="entry name" value="Winged helix' DNA-binding domain"/>
    <property type="match status" value="1"/>
</dbReference>
<dbReference type="GO" id="GO:0003700">
    <property type="term" value="F:DNA-binding transcription factor activity"/>
    <property type="evidence" value="ECO:0007669"/>
    <property type="project" value="InterPro"/>
</dbReference>
<accession>A0A1G6JN45</accession>
<reference evidence="5 6" key="1">
    <citation type="submission" date="2016-10" db="EMBL/GenBank/DDBJ databases">
        <authorList>
            <person name="de Groot N.N."/>
        </authorList>
    </citation>
    <scope>NUCLEOTIDE SEQUENCE [LARGE SCALE GENOMIC DNA]</scope>
    <source>
        <strain evidence="5 6">R5</strain>
    </source>
</reference>
<dbReference type="InterPro" id="IPR036390">
    <property type="entry name" value="WH_DNA-bd_sf"/>
</dbReference>
<dbReference type="PROSITE" id="PS50987">
    <property type="entry name" value="HTH_ARSR_2"/>
    <property type="match status" value="1"/>
</dbReference>
<dbReference type="RefSeq" id="WP_092078332.1">
    <property type="nucleotide sequence ID" value="NZ_FMZW01000001.1"/>
</dbReference>
<keyword evidence="2 5" id="KW-0238">DNA-binding</keyword>
<dbReference type="Pfam" id="PF12840">
    <property type="entry name" value="HTH_20"/>
    <property type="match status" value="1"/>
</dbReference>
<sequence length="119" mass="12749">MEERQARTAFAALSQETRLRIVRLLVQAGPEGMAAGAIAEAVEVSPSNVSFHLKDLEHAGMIAPRREARSIIYSADFTGLRDLIAFLMKDCCAGHPEICAPALAAAQCKPSTGKKKARA</sequence>
<dbReference type="Gene3D" id="1.10.10.10">
    <property type="entry name" value="Winged helix-like DNA-binding domain superfamily/Winged helix DNA-binding domain"/>
    <property type="match status" value="1"/>
</dbReference>
<dbReference type="InterPro" id="IPR011991">
    <property type="entry name" value="ArsR-like_HTH"/>
</dbReference>
<feature type="domain" description="HTH arsR-type" evidence="4">
    <location>
        <begin position="1"/>
        <end position="95"/>
    </location>
</feature>
<dbReference type="PANTHER" id="PTHR43132">
    <property type="entry name" value="ARSENICAL RESISTANCE OPERON REPRESSOR ARSR-RELATED"/>
    <property type="match status" value="1"/>
</dbReference>
<dbReference type="PRINTS" id="PR00778">
    <property type="entry name" value="HTHARSR"/>
</dbReference>
<proteinExistence type="predicted"/>
<gene>
    <name evidence="5" type="ORF">SAMN05216337_1001499</name>
</gene>
<evidence type="ECO:0000313" key="6">
    <source>
        <dbReference type="Proteomes" id="UP000199245"/>
    </source>
</evidence>
<evidence type="ECO:0000256" key="1">
    <source>
        <dbReference type="ARBA" id="ARBA00023015"/>
    </source>
</evidence>
<dbReference type="SMART" id="SM00418">
    <property type="entry name" value="HTH_ARSR"/>
    <property type="match status" value="1"/>
</dbReference>
<dbReference type="InterPro" id="IPR051011">
    <property type="entry name" value="Metal_resp_trans_reg"/>
</dbReference>
<dbReference type="EMBL" id="FMZW01000001">
    <property type="protein sequence ID" value="SDC20154.1"/>
    <property type="molecule type" value="Genomic_DNA"/>
</dbReference>
<dbReference type="Proteomes" id="UP000199245">
    <property type="component" value="Unassembled WGS sequence"/>
</dbReference>
<dbReference type="InterPro" id="IPR001845">
    <property type="entry name" value="HTH_ArsR_DNA-bd_dom"/>
</dbReference>
<keyword evidence="1" id="KW-0805">Transcription regulation</keyword>